<dbReference type="AlphaFoldDB" id="A0AAV5D9Z8"/>
<evidence type="ECO:0000313" key="3">
    <source>
        <dbReference type="Proteomes" id="UP001054889"/>
    </source>
</evidence>
<feature type="region of interest" description="Disordered" evidence="1">
    <location>
        <begin position="1"/>
        <end position="72"/>
    </location>
</feature>
<dbReference type="EMBL" id="BQKI01000013">
    <property type="protein sequence ID" value="GJN07216.1"/>
    <property type="molecule type" value="Genomic_DNA"/>
</dbReference>
<organism evidence="2 3">
    <name type="scientific">Eleusine coracana subsp. coracana</name>
    <dbReference type="NCBI Taxonomy" id="191504"/>
    <lineage>
        <taxon>Eukaryota</taxon>
        <taxon>Viridiplantae</taxon>
        <taxon>Streptophyta</taxon>
        <taxon>Embryophyta</taxon>
        <taxon>Tracheophyta</taxon>
        <taxon>Spermatophyta</taxon>
        <taxon>Magnoliopsida</taxon>
        <taxon>Liliopsida</taxon>
        <taxon>Poales</taxon>
        <taxon>Poaceae</taxon>
        <taxon>PACMAD clade</taxon>
        <taxon>Chloridoideae</taxon>
        <taxon>Cynodonteae</taxon>
        <taxon>Eleusininae</taxon>
        <taxon>Eleusine</taxon>
    </lineage>
</organism>
<feature type="compositionally biased region" description="Low complexity" evidence="1">
    <location>
        <begin position="18"/>
        <end position="34"/>
    </location>
</feature>
<reference evidence="2" key="1">
    <citation type="journal article" date="2018" name="DNA Res.">
        <title>Multiple hybrid de novo genome assembly of finger millet, an orphan allotetraploid crop.</title>
        <authorList>
            <person name="Hatakeyama M."/>
            <person name="Aluri S."/>
            <person name="Balachadran M.T."/>
            <person name="Sivarajan S.R."/>
            <person name="Patrignani A."/>
            <person name="Gruter S."/>
            <person name="Poveda L."/>
            <person name="Shimizu-Inatsugi R."/>
            <person name="Baeten J."/>
            <person name="Francoijs K.J."/>
            <person name="Nataraja K.N."/>
            <person name="Reddy Y.A.N."/>
            <person name="Phadnis S."/>
            <person name="Ravikumar R.L."/>
            <person name="Schlapbach R."/>
            <person name="Sreeman S.M."/>
            <person name="Shimizu K.K."/>
        </authorList>
    </citation>
    <scope>NUCLEOTIDE SEQUENCE</scope>
</reference>
<evidence type="ECO:0000313" key="2">
    <source>
        <dbReference type="EMBL" id="GJN07216.1"/>
    </source>
</evidence>
<feature type="compositionally biased region" description="Basic and acidic residues" evidence="1">
    <location>
        <begin position="1"/>
        <end position="12"/>
    </location>
</feature>
<sequence>MLRRADEEDGSKSRVRSKSSPSWAHRSSRIAASSRAKRAPCAATRTDGGGGAGEVGGVEGEDVRRLGGGLDDLGDLDLEGEVQVVVVAAAGRAGAGRRGSASSAAAGSFTEKPL</sequence>
<gene>
    <name evidence="2" type="primary">ga25029</name>
    <name evidence="2" type="ORF">PR202_ga25029</name>
</gene>
<evidence type="ECO:0000256" key="1">
    <source>
        <dbReference type="SAM" id="MobiDB-lite"/>
    </source>
</evidence>
<proteinExistence type="predicted"/>
<name>A0AAV5D9Z8_ELECO</name>
<comment type="caution">
    <text evidence="2">The sequence shown here is derived from an EMBL/GenBank/DDBJ whole genome shotgun (WGS) entry which is preliminary data.</text>
</comment>
<protein>
    <submittedName>
        <fullName evidence="2">Uncharacterized protein</fullName>
    </submittedName>
</protein>
<feature type="compositionally biased region" description="Gly residues" evidence="1">
    <location>
        <begin position="47"/>
        <end position="58"/>
    </location>
</feature>
<feature type="compositionally biased region" description="Low complexity" evidence="1">
    <location>
        <begin position="91"/>
        <end position="108"/>
    </location>
</feature>
<dbReference type="Proteomes" id="UP001054889">
    <property type="component" value="Unassembled WGS sequence"/>
</dbReference>
<accession>A0AAV5D9Z8</accession>
<keyword evidence="3" id="KW-1185">Reference proteome</keyword>
<feature type="region of interest" description="Disordered" evidence="1">
    <location>
        <begin position="91"/>
        <end position="114"/>
    </location>
</feature>
<reference evidence="2" key="2">
    <citation type="submission" date="2021-12" db="EMBL/GenBank/DDBJ databases">
        <title>Resequencing data analysis of finger millet.</title>
        <authorList>
            <person name="Hatakeyama M."/>
            <person name="Aluri S."/>
            <person name="Balachadran M.T."/>
            <person name="Sivarajan S.R."/>
            <person name="Poveda L."/>
            <person name="Shimizu-Inatsugi R."/>
            <person name="Schlapbach R."/>
            <person name="Sreeman S.M."/>
            <person name="Shimizu K.K."/>
        </authorList>
    </citation>
    <scope>NUCLEOTIDE SEQUENCE</scope>
</reference>